<keyword evidence="6 8" id="KW-1133">Transmembrane helix</keyword>
<dbReference type="InterPro" id="IPR029044">
    <property type="entry name" value="Nucleotide-diphossugar_trans"/>
</dbReference>
<feature type="transmembrane region" description="Helical" evidence="8">
    <location>
        <begin position="160"/>
        <end position="179"/>
    </location>
</feature>
<dbReference type="InterPro" id="IPR027417">
    <property type="entry name" value="P-loop_NTPase"/>
</dbReference>
<dbReference type="Pfam" id="PF00664">
    <property type="entry name" value="ABC_membrane"/>
    <property type="match status" value="1"/>
</dbReference>
<dbReference type="Pfam" id="PF00535">
    <property type="entry name" value="Glycos_transf_2"/>
    <property type="match status" value="1"/>
</dbReference>
<evidence type="ECO:0000256" key="2">
    <source>
        <dbReference type="ARBA" id="ARBA00005417"/>
    </source>
</evidence>
<feature type="transmembrane region" description="Helical" evidence="8">
    <location>
        <begin position="58"/>
        <end position="87"/>
    </location>
</feature>
<evidence type="ECO:0000259" key="9">
    <source>
        <dbReference type="PROSITE" id="PS50893"/>
    </source>
</evidence>
<name>A0ABU0M9V9_9HYPH</name>
<accession>A0ABU0M9V9</accession>
<dbReference type="Gene3D" id="3.40.50.300">
    <property type="entry name" value="P-loop containing nucleotide triphosphate hydrolases"/>
    <property type="match status" value="1"/>
</dbReference>
<comment type="subcellular location">
    <subcellularLocation>
        <location evidence="1">Cell membrane</location>
        <topology evidence="1">Multi-pass membrane protein</topology>
    </subcellularLocation>
</comment>
<dbReference type="Proteomes" id="UP001223743">
    <property type="component" value="Unassembled WGS sequence"/>
</dbReference>
<evidence type="ECO:0000256" key="6">
    <source>
        <dbReference type="ARBA" id="ARBA00022989"/>
    </source>
</evidence>
<evidence type="ECO:0000256" key="8">
    <source>
        <dbReference type="SAM" id="Phobius"/>
    </source>
</evidence>
<evidence type="ECO:0000256" key="7">
    <source>
        <dbReference type="ARBA" id="ARBA00023136"/>
    </source>
</evidence>
<evidence type="ECO:0000256" key="3">
    <source>
        <dbReference type="ARBA" id="ARBA00022692"/>
    </source>
</evidence>
<protein>
    <submittedName>
        <fullName evidence="11">ABC-type multidrug transport system fused ATPase/permease subunit</fullName>
    </submittedName>
</protein>
<dbReference type="CDD" id="cd00761">
    <property type="entry name" value="Glyco_tranf_GTA_type"/>
    <property type="match status" value="1"/>
</dbReference>
<dbReference type="Gene3D" id="3.90.550.10">
    <property type="entry name" value="Spore Coat Polysaccharide Biosynthesis Protein SpsA, Chain A"/>
    <property type="match status" value="1"/>
</dbReference>
<dbReference type="InterPro" id="IPR001173">
    <property type="entry name" value="Glyco_trans_2-like"/>
</dbReference>
<reference evidence="11 12" key="1">
    <citation type="submission" date="2023-07" db="EMBL/GenBank/DDBJ databases">
        <title>Genomic Encyclopedia of Type Strains, Phase IV (KMG-IV): sequencing the most valuable type-strain genomes for metagenomic binning, comparative biology and taxonomic classification.</title>
        <authorList>
            <person name="Goeker M."/>
        </authorList>
    </citation>
    <scope>NUCLEOTIDE SEQUENCE [LARGE SCALE GENOMIC DNA]</scope>
    <source>
        <strain evidence="11 12">B1-1</strain>
    </source>
</reference>
<comment type="similarity">
    <text evidence="2">Belongs to the ABC transporter superfamily.</text>
</comment>
<keyword evidence="3 8" id="KW-0812">Transmembrane</keyword>
<evidence type="ECO:0000313" key="12">
    <source>
        <dbReference type="Proteomes" id="UP001223743"/>
    </source>
</evidence>
<dbReference type="InterPro" id="IPR003593">
    <property type="entry name" value="AAA+_ATPase"/>
</dbReference>
<dbReference type="SUPFAM" id="SSF90123">
    <property type="entry name" value="ABC transporter transmembrane region"/>
    <property type="match status" value="1"/>
</dbReference>
<dbReference type="PROSITE" id="PS00211">
    <property type="entry name" value="ABC_TRANSPORTER_1"/>
    <property type="match status" value="1"/>
</dbReference>
<evidence type="ECO:0000256" key="5">
    <source>
        <dbReference type="ARBA" id="ARBA00022840"/>
    </source>
</evidence>
<dbReference type="EMBL" id="JAUSWJ010000001">
    <property type="protein sequence ID" value="MDQ0517763.1"/>
    <property type="molecule type" value="Genomic_DNA"/>
</dbReference>
<keyword evidence="4" id="KW-0547">Nucleotide-binding</keyword>
<dbReference type="PROSITE" id="PS50929">
    <property type="entry name" value="ABC_TM1F"/>
    <property type="match status" value="1"/>
</dbReference>
<organism evidence="11 12">
    <name type="scientific">Kaistia geumhonensis</name>
    <dbReference type="NCBI Taxonomy" id="410839"/>
    <lineage>
        <taxon>Bacteria</taxon>
        <taxon>Pseudomonadati</taxon>
        <taxon>Pseudomonadota</taxon>
        <taxon>Alphaproteobacteria</taxon>
        <taxon>Hyphomicrobiales</taxon>
        <taxon>Kaistiaceae</taxon>
        <taxon>Kaistia</taxon>
    </lineage>
</organism>
<evidence type="ECO:0000256" key="1">
    <source>
        <dbReference type="ARBA" id="ARBA00004651"/>
    </source>
</evidence>
<dbReference type="InterPro" id="IPR039421">
    <property type="entry name" value="Type_1_exporter"/>
</dbReference>
<dbReference type="Gene3D" id="1.20.1560.10">
    <property type="entry name" value="ABC transporter type 1, transmembrane domain"/>
    <property type="match status" value="1"/>
</dbReference>
<dbReference type="RefSeq" id="WP_266282787.1">
    <property type="nucleotide sequence ID" value="NZ_JAPKNF010000002.1"/>
</dbReference>
<dbReference type="InterPro" id="IPR017871">
    <property type="entry name" value="ABC_transporter-like_CS"/>
</dbReference>
<dbReference type="CDD" id="cd07346">
    <property type="entry name" value="ABC_6TM_exporters"/>
    <property type="match status" value="1"/>
</dbReference>
<evidence type="ECO:0000256" key="4">
    <source>
        <dbReference type="ARBA" id="ARBA00022741"/>
    </source>
</evidence>
<comment type="caution">
    <text evidence="11">The sequence shown here is derived from an EMBL/GenBank/DDBJ whole genome shotgun (WGS) entry which is preliminary data.</text>
</comment>
<dbReference type="PANTHER" id="PTHR24221">
    <property type="entry name" value="ATP-BINDING CASSETTE SUB-FAMILY B"/>
    <property type="match status" value="1"/>
</dbReference>
<dbReference type="SUPFAM" id="SSF52540">
    <property type="entry name" value="P-loop containing nucleoside triphosphate hydrolases"/>
    <property type="match status" value="1"/>
</dbReference>
<feature type="domain" description="ABC transmembrane type-1" evidence="10">
    <location>
        <begin position="22"/>
        <end position="304"/>
    </location>
</feature>
<feature type="transmembrane region" description="Helical" evidence="8">
    <location>
        <begin position="21"/>
        <end position="46"/>
    </location>
</feature>
<dbReference type="InterPro" id="IPR011527">
    <property type="entry name" value="ABC1_TM_dom"/>
</dbReference>
<dbReference type="Pfam" id="PF00005">
    <property type="entry name" value="ABC_tran"/>
    <property type="match status" value="1"/>
</dbReference>
<evidence type="ECO:0000259" key="10">
    <source>
        <dbReference type="PROSITE" id="PS50929"/>
    </source>
</evidence>
<dbReference type="InterPro" id="IPR036640">
    <property type="entry name" value="ABC1_TM_sf"/>
</dbReference>
<dbReference type="SUPFAM" id="SSF53448">
    <property type="entry name" value="Nucleotide-diphospho-sugar transferases"/>
    <property type="match status" value="1"/>
</dbReference>
<proteinExistence type="inferred from homology"/>
<gene>
    <name evidence="11" type="ORF">QO015_003376</name>
</gene>
<feature type="domain" description="ABC transporter" evidence="9">
    <location>
        <begin position="335"/>
        <end position="566"/>
    </location>
</feature>
<sequence length="791" mass="84426">MTDLAVLRRLLPYFSGQPLRAAAAILLIIVQAAAMLPIAGLVQHVFDRTLGGGDTGGLVLTLGAVLGLFTLNALATVATRHVALGIIKPGIRRMRSDAARNLLAREPSFFATADIDRLQTAMVRNSERVDWLVTALFTQVVPGLMVSAVLLGVLLAINPLLFLATAVPMAAGYVFTQIFRGHMRRQVALFHGDYDHYGKVVAFLLRFSELIRMHGAEPAALDRMDGAAEAMRRSGQRLAWMGTAHTVLQNYVLSFGAVVVLLIGGLQVIAGQISIGGLLSFYICLNILTGQARSVIGTLPVVSEGVACAEAMAPHLVPPPPAAEGVPFEGLRDGIELTGASIAMGGATLIEGGALRLGKGEIVGLFGASGSGKTTLLSTLLSVHPLRGGRLTVDGRAIESLDLGSYRRRVGVLSQTMLLFPGTIRDNLVFGLEGVTDAALDEACRQAFVNDLVASLPDGYDTVIGERGMRLSGGQAQRIALARAFLRAPDILLLDEPDNHLDDRMIADILSGIRARGTTTLLVSHNRGLIGLIDRAYEVRSGSVMEIETGLASAAAAGQRPLVSVVMPAFNAERYIVEAIASVLGQSYPRIELIVVNDGSTDRTGEIARGFGDRLTVIDSPANGGSSDARNRGIAAAGGEFIAFMDADDIWTSDKIERQMESFSREPELGISFTHMQCFISPELPDAVKAMRACPAEPQAGIVCGTALARKSVVEATGPFDTGLKVGEFIDWFARAKAAGFTWRLEPGVHLRRRIHDTNKGVVDRASYADYVRVVRNALRRRAELEATADD</sequence>
<evidence type="ECO:0000313" key="11">
    <source>
        <dbReference type="EMBL" id="MDQ0517763.1"/>
    </source>
</evidence>
<keyword evidence="12" id="KW-1185">Reference proteome</keyword>
<dbReference type="PANTHER" id="PTHR24221:SF654">
    <property type="entry name" value="ATP-BINDING CASSETTE SUB-FAMILY B MEMBER 6"/>
    <property type="match status" value="1"/>
</dbReference>
<dbReference type="SMART" id="SM00382">
    <property type="entry name" value="AAA"/>
    <property type="match status" value="1"/>
</dbReference>
<feature type="transmembrane region" description="Helical" evidence="8">
    <location>
        <begin position="238"/>
        <end position="263"/>
    </location>
</feature>
<dbReference type="InterPro" id="IPR003439">
    <property type="entry name" value="ABC_transporter-like_ATP-bd"/>
</dbReference>
<dbReference type="PROSITE" id="PS50893">
    <property type="entry name" value="ABC_TRANSPORTER_2"/>
    <property type="match status" value="1"/>
</dbReference>
<keyword evidence="5" id="KW-0067">ATP-binding</keyword>
<feature type="transmembrane region" description="Helical" evidence="8">
    <location>
        <begin position="131"/>
        <end position="154"/>
    </location>
</feature>
<keyword evidence="7 8" id="KW-0472">Membrane</keyword>